<dbReference type="RefSeq" id="XP_005782103.1">
    <property type="nucleotide sequence ID" value="XM_005782046.1"/>
</dbReference>
<evidence type="ECO:0008006" key="3">
    <source>
        <dbReference type="Google" id="ProtNLM"/>
    </source>
</evidence>
<sequence>MTPLLVLGRARLSFLLRQPFGCTSSFFSVQDLCVCAIVAVAGDCPWQQCTMGDGLICLPAMLCGRLGPATAASSTWRPESAAPQCRLVGGVAGGQLSLLPSLSMSLASLLFYSSLVSCAASWATWRVSLSSLLESHGIARASTRKGYAVSLTSPGILPLKAEGWDSNGLGCYRYGGDLNVL</sequence>
<dbReference type="GeneID" id="17274949"/>
<dbReference type="AlphaFoldDB" id="A0A0D3K1N9"/>
<keyword evidence="2" id="KW-1185">Reference proteome</keyword>
<evidence type="ECO:0000313" key="2">
    <source>
        <dbReference type="Proteomes" id="UP000013827"/>
    </source>
</evidence>
<dbReference type="Proteomes" id="UP000013827">
    <property type="component" value="Unassembled WGS sequence"/>
</dbReference>
<proteinExistence type="predicted"/>
<reference evidence="1" key="2">
    <citation type="submission" date="2024-10" db="UniProtKB">
        <authorList>
            <consortium name="EnsemblProtists"/>
        </authorList>
    </citation>
    <scope>IDENTIFICATION</scope>
</reference>
<organism evidence="1 2">
    <name type="scientific">Emiliania huxleyi (strain CCMP1516)</name>
    <dbReference type="NCBI Taxonomy" id="280463"/>
    <lineage>
        <taxon>Eukaryota</taxon>
        <taxon>Haptista</taxon>
        <taxon>Haptophyta</taxon>
        <taxon>Prymnesiophyceae</taxon>
        <taxon>Isochrysidales</taxon>
        <taxon>Noelaerhabdaceae</taxon>
        <taxon>Emiliania</taxon>
    </lineage>
</organism>
<name>A0A0D3K1N9_EMIH1</name>
<dbReference type="KEGG" id="ehx:EMIHUDRAFT_253892"/>
<dbReference type="EnsemblProtists" id="EOD29674">
    <property type="protein sequence ID" value="EOD29674"/>
    <property type="gene ID" value="EMIHUDRAFT_253892"/>
</dbReference>
<evidence type="ECO:0000313" key="1">
    <source>
        <dbReference type="EnsemblProtists" id="EOD29674"/>
    </source>
</evidence>
<accession>A0A0D3K1N9</accession>
<reference evidence="2" key="1">
    <citation type="journal article" date="2013" name="Nature">
        <title>Pan genome of the phytoplankton Emiliania underpins its global distribution.</title>
        <authorList>
            <person name="Read B.A."/>
            <person name="Kegel J."/>
            <person name="Klute M.J."/>
            <person name="Kuo A."/>
            <person name="Lefebvre S.C."/>
            <person name="Maumus F."/>
            <person name="Mayer C."/>
            <person name="Miller J."/>
            <person name="Monier A."/>
            <person name="Salamov A."/>
            <person name="Young J."/>
            <person name="Aguilar M."/>
            <person name="Claverie J.M."/>
            <person name="Frickenhaus S."/>
            <person name="Gonzalez K."/>
            <person name="Herman E.K."/>
            <person name="Lin Y.C."/>
            <person name="Napier J."/>
            <person name="Ogata H."/>
            <person name="Sarno A.F."/>
            <person name="Shmutz J."/>
            <person name="Schroeder D."/>
            <person name="de Vargas C."/>
            <person name="Verret F."/>
            <person name="von Dassow P."/>
            <person name="Valentin K."/>
            <person name="Van de Peer Y."/>
            <person name="Wheeler G."/>
            <person name="Dacks J.B."/>
            <person name="Delwiche C.F."/>
            <person name="Dyhrman S.T."/>
            <person name="Glockner G."/>
            <person name="John U."/>
            <person name="Richards T."/>
            <person name="Worden A.Z."/>
            <person name="Zhang X."/>
            <person name="Grigoriev I.V."/>
            <person name="Allen A.E."/>
            <person name="Bidle K."/>
            <person name="Borodovsky M."/>
            <person name="Bowler C."/>
            <person name="Brownlee C."/>
            <person name="Cock J.M."/>
            <person name="Elias M."/>
            <person name="Gladyshev V.N."/>
            <person name="Groth M."/>
            <person name="Guda C."/>
            <person name="Hadaegh A."/>
            <person name="Iglesias-Rodriguez M.D."/>
            <person name="Jenkins J."/>
            <person name="Jones B.M."/>
            <person name="Lawson T."/>
            <person name="Leese F."/>
            <person name="Lindquist E."/>
            <person name="Lobanov A."/>
            <person name="Lomsadze A."/>
            <person name="Malik S.B."/>
            <person name="Marsh M.E."/>
            <person name="Mackinder L."/>
            <person name="Mock T."/>
            <person name="Mueller-Roeber B."/>
            <person name="Pagarete A."/>
            <person name="Parker M."/>
            <person name="Probert I."/>
            <person name="Quesneville H."/>
            <person name="Raines C."/>
            <person name="Rensing S.A."/>
            <person name="Riano-Pachon D.M."/>
            <person name="Richier S."/>
            <person name="Rokitta S."/>
            <person name="Shiraiwa Y."/>
            <person name="Soanes D.M."/>
            <person name="van der Giezen M."/>
            <person name="Wahlund T.M."/>
            <person name="Williams B."/>
            <person name="Wilson W."/>
            <person name="Wolfe G."/>
            <person name="Wurch L.L."/>
        </authorList>
    </citation>
    <scope>NUCLEOTIDE SEQUENCE</scope>
</reference>
<protein>
    <recommendedName>
        <fullName evidence="3">Secreted protein</fullName>
    </recommendedName>
</protein>
<dbReference type="HOGENOM" id="CLU_1491732_0_0_1"/>
<dbReference type="PaxDb" id="2903-EOD29674"/>